<name>A0A8H3J711_9LECA</name>
<dbReference type="Proteomes" id="UP000664534">
    <property type="component" value="Unassembled WGS sequence"/>
</dbReference>
<proteinExistence type="predicted"/>
<reference evidence="1" key="1">
    <citation type="submission" date="2021-03" db="EMBL/GenBank/DDBJ databases">
        <authorList>
            <person name="Tagirdzhanova G."/>
        </authorList>
    </citation>
    <scope>NUCLEOTIDE SEQUENCE</scope>
</reference>
<evidence type="ECO:0000313" key="2">
    <source>
        <dbReference type="Proteomes" id="UP000664534"/>
    </source>
</evidence>
<sequence>MSLESFPNELLIQIFKNMYPPGASETLAPYGLDDETLYPPHTYQTPGWQPTKGKAYTEFGRRHMYWTALFKADRAMQVIASISPRLRELSREILALRAEYIADWAKFIGEPPVMAWETLVQGTSHQVEFYADLMEHIDGESEVEG</sequence>
<dbReference type="EMBL" id="CAJPDT010000161">
    <property type="protein sequence ID" value="CAF9941906.1"/>
    <property type="molecule type" value="Genomic_DNA"/>
</dbReference>
<keyword evidence="2" id="KW-1185">Reference proteome</keyword>
<dbReference type="AlphaFoldDB" id="A0A8H3J711"/>
<protein>
    <submittedName>
        <fullName evidence="1">Uncharacterized protein</fullName>
    </submittedName>
</protein>
<accession>A0A8H3J711</accession>
<comment type="caution">
    <text evidence="1">The sequence shown here is derived from an EMBL/GenBank/DDBJ whole genome shotgun (WGS) entry which is preliminary data.</text>
</comment>
<evidence type="ECO:0000313" key="1">
    <source>
        <dbReference type="EMBL" id="CAF9941906.1"/>
    </source>
</evidence>
<gene>
    <name evidence="1" type="ORF">IMSHALPRED_003089</name>
</gene>
<organism evidence="1 2">
    <name type="scientific">Imshaugia aleurites</name>
    <dbReference type="NCBI Taxonomy" id="172621"/>
    <lineage>
        <taxon>Eukaryota</taxon>
        <taxon>Fungi</taxon>
        <taxon>Dikarya</taxon>
        <taxon>Ascomycota</taxon>
        <taxon>Pezizomycotina</taxon>
        <taxon>Lecanoromycetes</taxon>
        <taxon>OSLEUM clade</taxon>
        <taxon>Lecanoromycetidae</taxon>
        <taxon>Lecanorales</taxon>
        <taxon>Lecanorineae</taxon>
        <taxon>Parmeliaceae</taxon>
        <taxon>Imshaugia</taxon>
    </lineage>
</organism>
<dbReference type="OrthoDB" id="10330542at2759"/>